<proteinExistence type="predicted"/>
<dbReference type="STRING" id="1847728.BTM29_07940"/>
<reference evidence="2" key="1">
    <citation type="submission" date="2016-12" db="EMBL/GenBank/DDBJ databases">
        <authorList>
            <person name="Jung M.Y."/>
            <person name="Lee S.H."/>
        </authorList>
    </citation>
    <scope>NUCLEOTIDE SEQUENCE [LARGE SCALE GENOMIC DNA]</scope>
    <source>
        <strain evidence="2">WiKim39</strain>
    </source>
</reference>
<protein>
    <recommendedName>
        <fullName evidence="3">DNA packaging protein</fullName>
    </recommendedName>
</protein>
<dbReference type="OrthoDB" id="2149719at2"/>
<keyword evidence="2" id="KW-1185">Reference proteome</keyword>
<name>A0A1P8Q3Q6_9LACO</name>
<dbReference type="AlphaFoldDB" id="A0A1P8Q3Q6"/>
<evidence type="ECO:0008006" key="3">
    <source>
        <dbReference type="Google" id="ProtNLM"/>
    </source>
</evidence>
<evidence type="ECO:0000313" key="1">
    <source>
        <dbReference type="EMBL" id="APX72481.1"/>
    </source>
</evidence>
<evidence type="ECO:0000313" key="2">
    <source>
        <dbReference type="Proteomes" id="UP000187499"/>
    </source>
</evidence>
<dbReference type="Proteomes" id="UP000187499">
    <property type="component" value="Chromosome"/>
</dbReference>
<dbReference type="InterPro" id="IPR006450">
    <property type="entry name" value="Phage_HK97_gp6-like"/>
</dbReference>
<dbReference type="Gene3D" id="1.10.3230.30">
    <property type="entry name" value="Phage gp6-like head-tail connector protein"/>
    <property type="match status" value="1"/>
</dbReference>
<dbReference type="EMBL" id="CP019323">
    <property type="protein sequence ID" value="APX72481.1"/>
    <property type="molecule type" value="Genomic_DNA"/>
</dbReference>
<dbReference type="InterPro" id="IPR021146">
    <property type="entry name" value="Phage_gp6-like_head-tail"/>
</dbReference>
<sequence>MASLLGDLKLSLRIDADDTEDDTILNRNLTAAENYIKGAVGNDDDLMKGFYDLANVKSSYEIAVIALASSYYTFRSSGITGRVNNVDMNNGSIIAQLRGKYLKEKERREANGSEYQSQ</sequence>
<organism evidence="1 2">
    <name type="scientific">Companilactobacillus allii</name>
    <dbReference type="NCBI Taxonomy" id="1847728"/>
    <lineage>
        <taxon>Bacteria</taxon>
        <taxon>Bacillati</taxon>
        <taxon>Bacillota</taxon>
        <taxon>Bacilli</taxon>
        <taxon>Lactobacillales</taxon>
        <taxon>Lactobacillaceae</taxon>
        <taxon>Companilactobacillus</taxon>
    </lineage>
</organism>
<dbReference type="RefSeq" id="WP_076615824.1">
    <property type="nucleotide sequence ID" value="NZ_CP019323.1"/>
</dbReference>
<dbReference type="KEGG" id="lalw:BTM29_07940"/>
<dbReference type="CDD" id="cd08054">
    <property type="entry name" value="gp6"/>
    <property type="match status" value="1"/>
</dbReference>
<dbReference type="Pfam" id="PF05135">
    <property type="entry name" value="Phage_connect_1"/>
    <property type="match status" value="1"/>
</dbReference>
<accession>A0A1P8Q3Q6</accession>
<gene>
    <name evidence="1" type="ORF">BTM29_07940</name>
</gene>
<dbReference type="NCBIfam" id="TIGR01560">
    <property type="entry name" value="put_DNA_pack"/>
    <property type="match status" value="1"/>
</dbReference>